<dbReference type="AlphaFoldDB" id="A0A9P9J630"/>
<feature type="compositionally biased region" description="Polar residues" evidence="1">
    <location>
        <begin position="131"/>
        <end position="168"/>
    </location>
</feature>
<feature type="compositionally biased region" description="Low complexity" evidence="1">
    <location>
        <begin position="45"/>
        <end position="55"/>
    </location>
</feature>
<dbReference type="InterPro" id="IPR001005">
    <property type="entry name" value="SANT/Myb"/>
</dbReference>
<dbReference type="OrthoDB" id="5154006at2759"/>
<proteinExistence type="predicted"/>
<feature type="region of interest" description="Disordered" evidence="1">
    <location>
        <begin position="237"/>
        <end position="345"/>
    </location>
</feature>
<organism evidence="3 4">
    <name type="scientific">Dactylonectria estremocensis</name>
    <dbReference type="NCBI Taxonomy" id="1079267"/>
    <lineage>
        <taxon>Eukaryota</taxon>
        <taxon>Fungi</taxon>
        <taxon>Dikarya</taxon>
        <taxon>Ascomycota</taxon>
        <taxon>Pezizomycotina</taxon>
        <taxon>Sordariomycetes</taxon>
        <taxon>Hypocreomycetidae</taxon>
        <taxon>Hypocreales</taxon>
        <taxon>Nectriaceae</taxon>
        <taxon>Dactylonectria</taxon>
    </lineage>
</organism>
<feature type="compositionally biased region" description="Basic residues" evidence="1">
    <location>
        <begin position="276"/>
        <end position="294"/>
    </location>
</feature>
<feature type="compositionally biased region" description="Basic and acidic residues" evidence="1">
    <location>
        <begin position="106"/>
        <end position="115"/>
    </location>
</feature>
<feature type="compositionally biased region" description="Low complexity" evidence="1">
    <location>
        <begin position="256"/>
        <end position="267"/>
    </location>
</feature>
<evidence type="ECO:0000313" key="4">
    <source>
        <dbReference type="Proteomes" id="UP000717696"/>
    </source>
</evidence>
<dbReference type="Proteomes" id="UP000717696">
    <property type="component" value="Unassembled WGS sequence"/>
</dbReference>
<dbReference type="PROSITE" id="PS50090">
    <property type="entry name" value="MYB_LIKE"/>
    <property type="match status" value="1"/>
</dbReference>
<accession>A0A9P9J630</accession>
<evidence type="ECO:0000313" key="3">
    <source>
        <dbReference type="EMBL" id="KAH7152517.1"/>
    </source>
</evidence>
<comment type="caution">
    <text evidence="3">The sequence shown here is derived from an EMBL/GenBank/DDBJ whole genome shotgun (WGS) entry which is preliminary data.</text>
</comment>
<feature type="compositionally biased region" description="Polar residues" evidence="1">
    <location>
        <begin position="84"/>
        <end position="100"/>
    </location>
</feature>
<feature type="domain" description="Myb-like" evidence="2">
    <location>
        <begin position="197"/>
        <end position="239"/>
    </location>
</feature>
<dbReference type="EMBL" id="JAGMUU010000005">
    <property type="protein sequence ID" value="KAH7152517.1"/>
    <property type="molecule type" value="Genomic_DNA"/>
</dbReference>
<evidence type="ECO:0000259" key="2">
    <source>
        <dbReference type="PROSITE" id="PS50090"/>
    </source>
</evidence>
<feature type="compositionally biased region" description="Basic residues" evidence="1">
    <location>
        <begin position="116"/>
        <end position="129"/>
    </location>
</feature>
<evidence type="ECO:0000256" key="1">
    <source>
        <dbReference type="SAM" id="MobiDB-lite"/>
    </source>
</evidence>
<feature type="compositionally biased region" description="Low complexity" evidence="1">
    <location>
        <begin position="323"/>
        <end position="345"/>
    </location>
</feature>
<sequence length="466" mass="50869">MPRSKKATNKDSSEAEGPKRHQRSDDHSKEVVSRSDDGSSHDDSSQSAGNSNSSNRDSDASSRGDGHKKCLKGKCFRSDDSSDCTQSCSEPDSNQPSSNDWETETSSDKQGETTKCKGKGKAKKGKKNLKPASSTETPSVTEASTNEASSSDIETSSHPESSVDNASTDPKDSSKASTRYTCTTNSKQGFVAHGPEWSLSEDCLLRSMKEGDNPATWAAISAVLNRPKSQVRSRWSIIKDLPPHRSADFTIEPEPVSSSDQVTDSSSAENDSANIKKGKGKGKQVSKATKGHRGARNDKVAFENKQTTAKATKIQEESRQSLSGDGASFDSATSSSSLESSSLFDGGYGCSDKRHEMRYLQDHIYADLYPVDIRPKPDAHLGKRDCELLGAIESKLKRSKWLEMQANFFNVTGRMVPLDAIRARCERAEEVVKPKPRPTAKELAARLERVEKWLSKLSQEEDSEES</sequence>
<feature type="compositionally biased region" description="Basic and acidic residues" evidence="1">
    <location>
        <begin position="8"/>
        <end position="44"/>
    </location>
</feature>
<feature type="region of interest" description="Disordered" evidence="1">
    <location>
        <begin position="1"/>
        <end position="180"/>
    </location>
</feature>
<name>A0A9P9J630_9HYPO</name>
<gene>
    <name evidence="3" type="ORF">B0J13DRAFT_266358</name>
</gene>
<keyword evidence="4" id="KW-1185">Reference proteome</keyword>
<feature type="compositionally biased region" description="Basic and acidic residues" evidence="1">
    <location>
        <begin position="56"/>
        <end position="68"/>
    </location>
</feature>
<reference evidence="3" key="1">
    <citation type="journal article" date="2021" name="Nat. Commun.">
        <title>Genetic determinants of endophytism in the Arabidopsis root mycobiome.</title>
        <authorList>
            <person name="Mesny F."/>
            <person name="Miyauchi S."/>
            <person name="Thiergart T."/>
            <person name="Pickel B."/>
            <person name="Atanasova L."/>
            <person name="Karlsson M."/>
            <person name="Huettel B."/>
            <person name="Barry K.W."/>
            <person name="Haridas S."/>
            <person name="Chen C."/>
            <person name="Bauer D."/>
            <person name="Andreopoulos W."/>
            <person name="Pangilinan J."/>
            <person name="LaButti K."/>
            <person name="Riley R."/>
            <person name="Lipzen A."/>
            <person name="Clum A."/>
            <person name="Drula E."/>
            <person name="Henrissat B."/>
            <person name="Kohler A."/>
            <person name="Grigoriev I.V."/>
            <person name="Martin F.M."/>
            <person name="Hacquard S."/>
        </authorList>
    </citation>
    <scope>NUCLEOTIDE SEQUENCE</scope>
    <source>
        <strain evidence="3">MPI-CAGE-AT-0021</strain>
    </source>
</reference>
<protein>
    <recommendedName>
        <fullName evidence="2">Myb-like domain-containing protein</fullName>
    </recommendedName>
</protein>